<feature type="domain" description="Nitroreductase" evidence="6">
    <location>
        <begin position="18"/>
        <end position="174"/>
    </location>
</feature>
<comment type="cofactor">
    <cofactor evidence="5">
        <name>FMN</name>
        <dbReference type="ChEBI" id="CHEBI:58210"/>
    </cofactor>
</comment>
<evidence type="ECO:0000256" key="2">
    <source>
        <dbReference type="ARBA" id="ARBA00022643"/>
    </source>
</evidence>
<keyword evidence="4 5" id="KW-0560">Oxidoreductase</keyword>
<accession>A0A848MH90</accession>
<dbReference type="EC" id="1.1.1.298" evidence="5"/>
<evidence type="ECO:0000256" key="4">
    <source>
        <dbReference type="ARBA" id="ARBA00023002"/>
    </source>
</evidence>
<keyword evidence="3 5" id="KW-0521">NADP</keyword>
<reference evidence="7 8" key="2">
    <citation type="submission" date="2020-06" db="EMBL/GenBank/DDBJ databases">
        <title>Polyphasic characterization of a Rahnella strain isolated from tree sap.</title>
        <authorList>
            <person name="Kim I.S."/>
        </authorList>
    </citation>
    <scope>NUCLEOTIDE SEQUENCE [LARGE SCALE GENOMIC DNA]</scope>
    <source>
        <strain evidence="7 8">SAP-1</strain>
    </source>
</reference>
<dbReference type="InterPro" id="IPR000415">
    <property type="entry name" value="Nitroreductase-like"/>
</dbReference>
<organism evidence="7 8">
    <name type="scientific">Rouxiella aceris</name>
    <dbReference type="NCBI Taxonomy" id="2703884"/>
    <lineage>
        <taxon>Bacteria</taxon>
        <taxon>Pseudomonadati</taxon>
        <taxon>Pseudomonadota</taxon>
        <taxon>Gammaproteobacteria</taxon>
        <taxon>Enterobacterales</taxon>
        <taxon>Yersiniaceae</taxon>
        <taxon>Rouxiella</taxon>
    </lineage>
</organism>
<name>A0A848MH90_9GAMM</name>
<dbReference type="SUPFAM" id="SSF55469">
    <property type="entry name" value="FMN-dependent nitroreductase-like"/>
    <property type="match status" value="1"/>
</dbReference>
<dbReference type="Pfam" id="PF00881">
    <property type="entry name" value="Nitroreductase"/>
    <property type="match status" value="1"/>
</dbReference>
<dbReference type="PANTHER" id="PTHR43543">
    <property type="entry name" value="MALONIC SEMIALDEHYDE REDUCTASE RUTE-RELATED"/>
    <property type="match status" value="1"/>
</dbReference>
<dbReference type="HAMAP" id="MF_01204">
    <property type="entry name" value="Oxidoreductase_RutE_HadB"/>
    <property type="match status" value="1"/>
</dbReference>
<evidence type="ECO:0000313" key="8">
    <source>
        <dbReference type="Proteomes" id="UP000585363"/>
    </source>
</evidence>
<sequence>MAEALTASTLATLFTEARTHNAWQDRPVSDELLQQAYDLARMGPTSANCCPLRVVFIRSPQAKQQLAPALSSGNLQKTLSAPVTAILAYDPAFYDLLPELYLHGDARSWFTSSPELAQETAFRNASLQAAYLILALRSLGLDTGPMSGFDQQLVNQTFLAESGWKANFLLNIGYGDSSKVYPRSPRLAFERVCQII</sequence>
<comment type="function">
    <text evidence="5">May reduce toxic product malonic semialdehyde to 3-hydroxypropionic acid, which is excreted.</text>
</comment>
<dbReference type="GO" id="GO:0019740">
    <property type="term" value="P:nitrogen utilization"/>
    <property type="evidence" value="ECO:0007669"/>
    <property type="project" value="UniProtKB-UniRule"/>
</dbReference>
<comment type="caution">
    <text evidence="7">The sequence shown here is derived from an EMBL/GenBank/DDBJ whole genome shotgun (WGS) entry which is preliminary data.</text>
</comment>
<evidence type="ECO:0000256" key="1">
    <source>
        <dbReference type="ARBA" id="ARBA00022630"/>
    </source>
</evidence>
<dbReference type="AlphaFoldDB" id="A0A848MH90"/>
<dbReference type="InterPro" id="IPR050461">
    <property type="entry name" value="Nitroreductase_HadB/RutE"/>
</dbReference>
<dbReference type="GO" id="GO:0035527">
    <property type="term" value="F:3-hydroxypropionate dehydrogenase (NADP+) activity"/>
    <property type="evidence" value="ECO:0007669"/>
    <property type="project" value="UniProtKB-UniRule"/>
</dbReference>
<protein>
    <recommendedName>
        <fullName evidence="5">Probable malonic semialdehyde reductase RutE</fullName>
        <ecNumber evidence="5">1.1.1.298</ecNumber>
    </recommendedName>
</protein>
<dbReference type="CDD" id="cd02148">
    <property type="entry name" value="RutE-like"/>
    <property type="match status" value="1"/>
</dbReference>
<dbReference type="InterPro" id="IPR023936">
    <property type="entry name" value="RutE-like"/>
</dbReference>
<dbReference type="InterPro" id="IPR029479">
    <property type="entry name" value="Nitroreductase"/>
</dbReference>
<evidence type="ECO:0000256" key="5">
    <source>
        <dbReference type="HAMAP-Rule" id="MF_01204"/>
    </source>
</evidence>
<keyword evidence="1 5" id="KW-0285">Flavoprotein</keyword>
<dbReference type="RefSeq" id="WP_169402735.1">
    <property type="nucleotide sequence ID" value="NZ_JAADJU010000004.1"/>
</dbReference>
<dbReference type="GO" id="GO:0006212">
    <property type="term" value="P:uracil catabolic process"/>
    <property type="evidence" value="ECO:0007669"/>
    <property type="project" value="UniProtKB-UniRule"/>
</dbReference>
<evidence type="ECO:0000259" key="6">
    <source>
        <dbReference type="Pfam" id="PF00881"/>
    </source>
</evidence>
<reference evidence="7 8" key="1">
    <citation type="submission" date="2020-01" db="EMBL/GenBank/DDBJ databases">
        <authorList>
            <person name="Lee S.D."/>
        </authorList>
    </citation>
    <scope>NUCLEOTIDE SEQUENCE [LARGE SCALE GENOMIC DNA]</scope>
    <source>
        <strain evidence="7 8">SAP-1</strain>
    </source>
</reference>
<evidence type="ECO:0000256" key="3">
    <source>
        <dbReference type="ARBA" id="ARBA00022857"/>
    </source>
</evidence>
<comment type="similarity">
    <text evidence="5">Belongs to the nitroreductase family. HadB/RutE subfamily.</text>
</comment>
<keyword evidence="5" id="KW-0520">NAD</keyword>
<evidence type="ECO:0000313" key="7">
    <source>
        <dbReference type="EMBL" id="NMP27045.1"/>
    </source>
</evidence>
<dbReference type="EMBL" id="JAADJU010000004">
    <property type="protein sequence ID" value="NMP27045.1"/>
    <property type="molecule type" value="Genomic_DNA"/>
</dbReference>
<gene>
    <name evidence="5" type="primary">rutE</name>
    <name evidence="7" type="ORF">GW590_09230</name>
</gene>
<proteinExistence type="inferred from homology"/>
<keyword evidence="2 5" id="KW-0288">FMN</keyword>
<dbReference type="Proteomes" id="UP000585363">
    <property type="component" value="Unassembled WGS sequence"/>
</dbReference>
<dbReference type="NCBIfam" id="NF003768">
    <property type="entry name" value="PRK05365.1"/>
    <property type="match status" value="1"/>
</dbReference>
<comment type="catalytic activity">
    <reaction evidence="5">
        <text>3-hydroxypropanoate + NADP(+) = 3-oxopropanoate + NADPH + H(+)</text>
        <dbReference type="Rhea" id="RHEA:26438"/>
        <dbReference type="ChEBI" id="CHEBI:15378"/>
        <dbReference type="ChEBI" id="CHEBI:16510"/>
        <dbReference type="ChEBI" id="CHEBI:33190"/>
        <dbReference type="ChEBI" id="CHEBI:57783"/>
        <dbReference type="ChEBI" id="CHEBI:58349"/>
        <dbReference type="EC" id="1.1.1.298"/>
    </reaction>
</comment>
<dbReference type="Gene3D" id="3.40.109.10">
    <property type="entry name" value="NADH Oxidase"/>
    <property type="match status" value="1"/>
</dbReference>
<dbReference type="PANTHER" id="PTHR43543:SF1">
    <property type="entry name" value="MALONIC SEMIALDEHYDE REDUCTASE RUTE-RELATED"/>
    <property type="match status" value="1"/>
</dbReference>
<keyword evidence="8" id="KW-1185">Reference proteome</keyword>